<name>A0A091D1S5_FUKDA</name>
<organism evidence="1 2">
    <name type="scientific">Fukomys damarensis</name>
    <name type="common">Damaraland mole rat</name>
    <name type="synonym">Cryptomys damarensis</name>
    <dbReference type="NCBI Taxonomy" id="885580"/>
    <lineage>
        <taxon>Eukaryota</taxon>
        <taxon>Metazoa</taxon>
        <taxon>Chordata</taxon>
        <taxon>Craniata</taxon>
        <taxon>Vertebrata</taxon>
        <taxon>Euteleostomi</taxon>
        <taxon>Mammalia</taxon>
        <taxon>Eutheria</taxon>
        <taxon>Euarchontoglires</taxon>
        <taxon>Glires</taxon>
        <taxon>Rodentia</taxon>
        <taxon>Hystricomorpha</taxon>
        <taxon>Bathyergidae</taxon>
        <taxon>Fukomys</taxon>
    </lineage>
</organism>
<dbReference type="EMBL" id="KN123646">
    <property type="protein sequence ID" value="KFO24115.1"/>
    <property type="molecule type" value="Genomic_DNA"/>
</dbReference>
<keyword evidence="1" id="KW-0378">Hydrolase</keyword>
<protein>
    <submittedName>
        <fullName evidence="1">Epoxide hydrolase 1</fullName>
    </submittedName>
</protein>
<sequence length="92" mass="10568">MPSKRVARKASDNGWAFGRLDTPSLVSCFACQEFSLDDRLTNIMVYWMTVAIISSLGYYKEKLDQGLMTRTLMKPELRAQGIYKFVLLVERP</sequence>
<evidence type="ECO:0000313" key="2">
    <source>
        <dbReference type="Proteomes" id="UP000028990"/>
    </source>
</evidence>
<dbReference type="GO" id="GO:0016787">
    <property type="term" value="F:hydrolase activity"/>
    <property type="evidence" value="ECO:0007669"/>
    <property type="project" value="UniProtKB-KW"/>
</dbReference>
<evidence type="ECO:0000313" key="1">
    <source>
        <dbReference type="EMBL" id="KFO24115.1"/>
    </source>
</evidence>
<proteinExistence type="predicted"/>
<reference evidence="1 2" key="1">
    <citation type="submission" date="2013-11" db="EMBL/GenBank/DDBJ databases">
        <title>The Damaraland mole rat (Fukomys damarensis) genome and evolution of African mole rats.</title>
        <authorList>
            <person name="Gladyshev V.N."/>
            <person name="Fang X."/>
        </authorList>
    </citation>
    <scope>NUCLEOTIDE SEQUENCE [LARGE SCALE GENOMIC DNA]</scope>
    <source>
        <tissue evidence="1">Liver</tissue>
    </source>
</reference>
<dbReference type="AlphaFoldDB" id="A0A091D1S5"/>
<accession>A0A091D1S5</accession>
<gene>
    <name evidence="1" type="ORF">H920_14493</name>
</gene>
<keyword evidence="2" id="KW-1185">Reference proteome</keyword>
<dbReference type="Proteomes" id="UP000028990">
    <property type="component" value="Unassembled WGS sequence"/>
</dbReference>